<evidence type="ECO:0000313" key="1">
    <source>
        <dbReference type="EMBL" id="KAH8015187.1"/>
    </source>
</evidence>
<gene>
    <name evidence="1" type="ORF">K3G42_033543</name>
</gene>
<comment type="caution">
    <text evidence="1">The sequence shown here is derived from an EMBL/GenBank/DDBJ whole genome shotgun (WGS) entry which is preliminary data.</text>
</comment>
<keyword evidence="2" id="KW-1185">Reference proteome</keyword>
<dbReference type="EMBL" id="CM037615">
    <property type="protein sequence ID" value="KAH8015187.1"/>
    <property type="molecule type" value="Genomic_DNA"/>
</dbReference>
<reference evidence="1" key="1">
    <citation type="submission" date="2021-08" db="EMBL/GenBank/DDBJ databases">
        <title>The first chromosome-level gecko genome reveals the dynamic sex chromosomes of Neotropical dwarf geckos (Sphaerodactylidae: Sphaerodactylus).</title>
        <authorList>
            <person name="Pinto B.J."/>
            <person name="Keating S.E."/>
            <person name="Gamble T."/>
        </authorList>
    </citation>
    <scope>NUCLEOTIDE SEQUENCE</scope>
    <source>
        <strain evidence="1">TG3544</strain>
    </source>
</reference>
<accession>A0ACB8G6T3</accession>
<proteinExistence type="predicted"/>
<dbReference type="Proteomes" id="UP000827872">
    <property type="component" value="Linkage Group LG02"/>
</dbReference>
<sequence>MSGGEAGGGGGAITLEELQGLGDEEEEEEEEEEEGDCPEHEQEHEQRLLGFWQSVARGHRVDVPPDMAQPIQQLTRNNHGQGRESISFTVIKRKEKFGKVLYEKRHYAKGRWACVKVQEDQYEQSVCLGFMKIMKYICEQNSSGLYLGMTVPIVIVIHTGVTIDIGHHKICDSSLLPPWGAAGSASRSPMHPDIIIEEWPPVAGLCQGLRRSHKLCPPQVREMKSAGRNFWETPKAVLERHFYRCRIHQTVLLLL</sequence>
<evidence type="ECO:0000313" key="2">
    <source>
        <dbReference type="Proteomes" id="UP000827872"/>
    </source>
</evidence>
<organism evidence="1 2">
    <name type="scientific">Sphaerodactylus townsendi</name>
    <dbReference type="NCBI Taxonomy" id="933632"/>
    <lineage>
        <taxon>Eukaryota</taxon>
        <taxon>Metazoa</taxon>
        <taxon>Chordata</taxon>
        <taxon>Craniata</taxon>
        <taxon>Vertebrata</taxon>
        <taxon>Euteleostomi</taxon>
        <taxon>Lepidosauria</taxon>
        <taxon>Squamata</taxon>
        <taxon>Bifurcata</taxon>
        <taxon>Gekkota</taxon>
        <taxon>Sphaerodactylidae</taxon>
        <taxon>Sphaerodactylus</taxon>
    </lineage>
</organism>
<name>A0ACB8G6T3_9SAUR</name>
<protein>
    <submittedName>
        <fullName evidence="1">Uncharacterized protein</fullName>
    </submittedName>
</protein>